<dbReference type="PROSITE" id="PS50106">
    <property type="entry name" value="PDZ"/>
    <property type="match status" value="1"/>
</dbReference>
<dbReference type="InterPro" id="IPR001478">
    <property type="entry name" value="PDZ"/>
</dbReference>
<protein>
    <submittedName>
        <fullName evidence="8">Putative CtpA-like serine protease</fullName>
        <ecNumber evidence="8">3.4.21.-</ecNumber>
    </submittedName>
</protein>
<keyword evidence="9" id="KW-1185">Reference proteome</keyword>
<dbReference type="NCBIfam" id="TIGR00225">
    <property type="entry name" value="prc"/>
    <property type="match status" value="1"/>
</dbReference>
<organism evidence="8 9">
    <name type="scientific">Oceanibacterium hippocampi</name>
    <dbReference type="NCBI Taxonomy" id="745714"/>
    <lineage>
        <taxon>Bacteria</taxon>
        <taxon>Pseudomonadati</taxon>
        <taxon>Pseudomonadota</taxon>
        <taxon>Alphaproteobacteria</taxon>
        <taxon>Sneathiellales</taxon>
        <taxon>Sneathiellaceae</taxon>
        <taxon>Oceanibacterium</taxon>
    </lineage>
</organism>
<evidence type="ECO:0000256" key="1">
    <source>
        <dbReference type="ARBA" id="ARBA00009179"/>
    </source>
</evidence>
<dbReference type="GO" id="GO:0008236">
    <property type="term" value="F:serine-type peptidase activity"/>
    <property type="evidence" value="ECO:0007669"/>
    <property type="project" value="UniProtKB-KW"/>
</dbReference>
<evidence type="ECO:0000313" key="8">
    <source>
        <dbReference type="EMBL" id="SLN26737.1"/>
    </source>
</evidence>
<dbReference type="InterPro" id="IPR036034">
    <property type="entry name" value="PDZ_sf"/>
</dbReference>
<feature type="signal peptide" evidence="6">
    <location>
        <begin position="1"/>
        <end position="31"/>
    </location>
</feature>
<dbReference type="InParanoid" id="A0A1Y5RXJ6"/>
<evidence type="ECO:0000256" key="3">
    <source>
        <dbReference type="ARBA" id="ARBA00022801"/>
    </source>
</evidence>
<dbReference type="RefSeq" id="WP_085882138.1">
    <property type="nucleotide sequence ID" value="NZ_FWFR01000001.1"/>
</dbReference>
<dbReference type="GO" id="GO:0006508">
    <property type="term" value="P:proteolysis"/>
    <property type="evidence" value="ECO:0007669"/>
    <property type="project" value="UniProtKB-KW"/>
</dbReference>
<name>A0A1Y5RXJ6_9PROT</name>
<keyword evidence="6" id="KW-0732">Signal</keyword>
<dbReference type="Gene3D" id="3.90.226.10">
    <property type="entry name" value="2-enoyl-CoA Hydratase, Chain A, domain 1"/>
    <property type="match status" value="1"/>
</dbReference>
<dbReference type="InterPro" id="IPR004447">
    <property type="entry name" value="Peptidase_S41A"/>
</dbReference>
<evidence type="ECO:0000256" key="2">
    <source>
        <dbReference type="ARBA" id="ARBA00022670"/>
    </source>
</evidence>
<dbReference type="EC" id="3.4.21.-" evidence="8"/>
<dbReference type="Gene3D" id="2.30.42.10">
    <property type="match status" value="1"/>
</dbReference>
<dbReference type="GO" id="GO:0004175">
    <property type="term" value="F:endopeptidase activity"/>
    <property type="evidence" value="ECO:0007669"/>
    <property type="project" value="TreeGrafter"/>
</dbReference>
<dbReference type="GO" id="GO:0030288">
    <property type="term" value="C:outer membrane-bounded periplasmic space"/>
    <property type="evidence" value="ECO:0007669"/>
    <property type="project" value="TreeGrafter"/>
</dbReference>
<gene>
    <name evidence="8" type="ORF">OCH7691_00846</name>
</gene>
<keyword evidence="3 5" id="KW-0378">Hydrolase</keyword>
<evidence type="ECO:0000256" key="6">
    <source>
        <dbReference type="SAM" id="SignalP"/>
    </source>
</evidence>
<accession>A0A1Y5RXJ6</accession>
<dbReference type="OrthoDB" id="9812068at2"/>
<comment type="similarity">
    <text evidence="1 5">Belongs to the peptidase S41A family.</text>
</comment>
<sequence length="433" mass="46437">MHRQFGTRWPALLFAAVLLAACALPSLPFQLDPVVHLALEDYDRGYRQAIGTAPPEDHLEMVGQAMQKVERLYVDDVDIPALSQAALRGVIALPEADRVDPALTTAAINGMLAELDPNTSYLPPEAYSAYLESIDGHYEGFGVRIRIDGDYVTIVNPIEGSPAAEIGLLADDRITHIDGRELIGLTLSEAVRQLRGPVDSTAVLAIERPSTAERFEVRLARRAIEVAAVHHRIDGDVAYIQLARFNRTTVRGLDAAFDDIERTLGARLCGIVLDMRDNPGGLVSAAVEVADRFLERGAILEVHGRAQSGQRHLAAAGDRADGKPVLVVMNRESASAAEIVAGALRYQSRARVVGERSFGKGTMQVLQSLDNGGGMRLTTGRFSAGGGPSFDGKGIEPDIPFIADAQQGDDAFIGRIEATLPCQPLIAGRPAGE</sequence>
<dbReference type="CDD" id="cd07560">
    <property type="entry name" value="Peptidase_S41_CPP"/>
    <property type="match status" value="1"/>
</dbReference>
<dbReference type="SUPFAM" id="SSF50156">
    <property type="entry name" value="PDZ domain-like"/>
    <property type="match status" value="1"/>
</dbReference>
<dbReference type="SMART" id="SM00228">
    <property type="entry name" value="PDZ"/>
    <property type="match status" value="1"/>
</dbReference>
<dbReference type="CDD" id="cd06782">
    <property type="entry name" value="cpPDZ_CPP-like"/>
    <property type="match status" value="1"/>
</dbReference>
<reference evidence="8 9" key="1">
    <citation type="submission" date="2017-03" db="EMBL/GenBank/DDBJ databases">
        <authorList>
            <person name="Afonso C.L."/>
            <person name="Miller P.J."/>
            <person name="Scott M.A."/>
            <person name="Spackman E."/>
            <person name="Goraichik I."/>
            <person name="Dimitrov K.M."/>
            <person name="Suarez D.L."/>
            <person name="Swayne D.E."/>
        </authorList>
    </citation>
    <scope>NUCLEOTIDE SEQUENCE [LARGE SCALE GENOMIC DNA]</scope>
    <source>
        <strain evidence="8 9">CECT 7691</strain>
    </source>
</reference>
<keyword evidence="4 5" id="KW-0720">Serine protease</keyword>
<dbReference type="InterPro" id="IPR005151">
    <property type="entry name" value="Tail-specific_protease"/>
</dbReference>
<dbReference type="SUPFAM" id="SSF52096">
    <property type="entry name" value="ClpP/crotonase"/>
    <property type="match status" value="1"/>
</dbReference>
<dbReference type="Proteomes" id="UP000193200">
    <property type="component" value="Unassembled WGS sequence"/>
</dbReference>
<dbReference type="PANTHER" id="PTHR32060">
    <property type="entry name" value="TAIL-SPECIFIC PROTEASE"/>
    <property type="match status" value="1"/>
</dbReference>
<dbReference type="InterPro" id="IPR041489">
    <property type="entry name" value="PDZ_6"/>
</dbReference>
<dbReference type="EMBL" id="FWFR01000001">
    <property type="protein sequence ID" value="SLN26737.1"/>
    <property type="molecule type" value="Genomic_DNA"/>
</dbReference>
<dbReference type="AlphaFoldDB" id="A0A1Y5RXJ6"/>
<feature type="domain" description="PDZ" evidence="7">
    <location>
        <begin position="128"/>
        <end position="209"/>
    </location>
</feature>
<dbReference type="InterPro" id="IPR029045">
    <property type="entry name" value="ClpP/crotonase-like_dom_sf"/>
</dbReference>
<dbReference type="SMART" id="SM00245">
    <property type="entry name" value="TSPc"/>
    <property type="match status" value="1"/>
</dbReference>
<dbReference type="GO" id="GO:0007165">
    <property type="term" value="P:signal transduction"/>
    <property type="evidence" value="ECO:0007669"/>
    <property type="project" value="TreeGrafter"/>
</dbReference>
<dbReference type="Pfam" id="PF03572">
    <property type="entry name" value="Peptidase_S41"/>
    <property type="match status" value="1"/>
</dbReference>
<evidence type="ECO:0000313" key="9">
    <source>
        <dbReference type="Proteomes" id="UP000193200"/>
    </source>
</evidence>
<keyword evidence="2 5" id="KW-0645">Protease</keyword>
<dbReference type="PROSITE" id="PS51257">
    <property type="entry name" value="PROKAR_LIPOPROTEIN"/>
    <property type="match status" value="1"/>
</dbReference>
<evidence type="ECO:0000259" key="7">
    <source>
        <dbReference type="PROSITE" id="PS50106"/>
    </source>
</evidence>
<proteinExistence type="inferred from homology"/>
<dbReference type="Pfam" id="PF17820">
    <property type="entry name" value="PDZ_6"/>
    <property type="match status" value="1"/>
</dbReference>
<dbReference type="Gene3D" id="3.30.750.44">
    <property type="match status" value="1"/>
</dbReference>
<feature type="chain" id="PRO_5013119688" evidence="6">
    <location>
        <begin position="32"/>
        <end position="433"/>
    </location>
</feature>
<dbReference type="PANTHER" id="PTHR32060:SF30">
    <property type="entry name" value="CARBOXY-TERMINAL PROCESSING PROTEASE CTPA"/>
    <property type="match status" value="1"/>
</dbReference>
<evidence type="ECO:0000256" key="5">
    <source>
        <dbReference type="RuleBase" id="RU004404"/>
    </source>
</evidence>
<evidence type="ECO:0000256" key="4">
    <source>
        <dbReference type="ARBA" id="ARBA00022825"/>
    </source>
</evidence>